<dbReference type="AlphaFoldDB" id="A0AAJ7N5I0"/>
<dbReference type="SMART" id="SM00733">
    <property type="entry name" value="Mterf"/>
    <property type="match status" value="6"/>
</dbReference>
<dbReference type="Gene3D" id="1.25.70.10">
    <property type="entry name" value="Transcription termination factor 3, mitochondrial"/>
    <property type="match status" value="1"/>
</dbReference>
<dbReference type="GO" id="GO:0006390">
    <property type="term" value="P:mitochondrial transcription"/>
    <property type="evidence" value="ECO:0007669"/>
    <property type="project" value="TreeGrafter"/>
</dbReference>
<dbReference type="Proteomes" id="UP000694925">
    <property type="component" value="Unplaced"/>
</dbReference>
<protein>
    <submittedName>
        <fullName evidence="4">Transcription termination factor 3, mitochondrial</fullName>
    </submittedName>
</protein>
<dbReference type="Pfam" id="PF02536">
    <property type="entry name" value="mTERF"/>
    <property type="match status" value="1"/>
</dbReference>
<evidence type="ECO:0000313" key="3">
    <source>
        <dbReference type="Proteomes" id="UP000694925"/>
    </source>
</evidence>
<dbReference type="GO" id="GO:0003676">
    <property type="term" value="F:nucleic acid binding"/>
    <property type="evidence" value="ECO:0007669"/>
    <property type="project" value="InterPro"/>
</dbReference>
<gene>
    <name evidence="4" type="primary">LOC108624113</name>
</gene>
<reference evidence="4" key="1">
    <citation type="submission" date="2025-08" db="UniProtKB">
        <authorList>
            <consortium name="RefSeq"/>
        </authorList>
    </citation>
    <scope>IDENTIFICATION</scope>
    <source>
        <tissue evidence="4">Whole body</tissue>
    </source>
</reference>
<sequence length="414" mass="48597">MLFSRSYTILTVARRRVSEIKKLIPRNVSRSSKLFGCSPEDKLQRTTGDNNLDARNLLKNIAQDDTSSERLATECNGNNNTSSVTKIQSELKQRTDMELLQTNEHELNDALEDINIKLPGPFDRCENEDLSHIVPNIMPTYNFAKFADQSRTLQELVKLGVELYKLEPDREIVELFLKLDFDRDMKPYIQFLHDCGVESENLGFFITRNPRIFTEDMDDLYTRIRYLRAHNFSQDMVKEIVNKHPPWLSFDTKELDHRLGHFQHTFDLNGYQIRCLTTQCPKLITYDMNRIRYSTFAVKEEMGFNKDETKIVLLKAPRVWIRARTEVVKTFDYLHNSMELSHTAICSEPQVLLCRKSRLERRHKLLVQLQRNQYDPQKPLYISPLTLVKGSDVEFCKNIAKISIHTYNEFLKSF</sequence>
<dbReference type="InterPro" id="IPR038538">
    <property type="entry name" value="MTERF_sf"/>
</dbReference>
<dbReference type="RefSeq" id="XP_017878677.1">
    <property type="nucleotide sequence ID" value="XM_018023188.2"/>
</dbReference>
<dbReference type="GO" id="GO:0005739">
    <property type="term" value="C:mitochondrion"/>
    <property type="evidence" value="ECO:0007669"/>
    <property type="project" value="TreeGrafter"/>
</dbReference>
<evidence type="ECO:0000256" key="1">
    <source>
        <dbReference type="ARBA" id="ARBA00007692"/>
    </source>
</evidence>
<dbReference type="GeneID" id="108624113"/>
<name>A0AAJ7N5I0_9HYME</name>
<dbReference type="InterPro" id="IPR003690">
    <property type="entry name" value="MTERF"/>
</dbReference>
<keyword evidence="2" id="KW-0809">Transit peptide</keyword>
<keyword evidence="3" id="KW-1185">Reference proteome</keyword>
<evidence type="ECO:0000256" key="2">
    <source>
        <dbReference type="ARBA" id="ARBA00022946"/>
    </source>
</evidence>
<accession>A0AAJ7N5I0</accession>
<dbReference type="PANTHER" id="PTHR13068">
    <property type="entry name" value="CGI-12 PROTEIN-RELATED"/>
    <property type="match status" value="1"/>
</dbReference>
<organism evidence="3 4">
    <name type="scientific">Ceratina calcarata</name>
    <dbReference type="NCBI Taxonomy" id="156304"/>
    <lineage>
        <taxon>Eukaryota</taxon>
        <taxon>Metazoa</taxon>
        <taxon>Ecdysozoa</taxon>
        <taxon>Arthropoda</taxon>
        <taxon>Hexapoda</taxon>
        <taxon>Insecta</taxon>
        <taxon>Pterygota</taxon>
        <taxon>Neoptera</taxon>
        <taxon>Endopterygota</taxon>
        <taxon>Hymenoptera</taxon>
        <taxon>Apocrita</taxon>
        <taxon>Aculeata</taxon>
        <taxon>Apoidea</taxon>
        <taxon>Anthophila</taxon>
        <taxon>Apidae</taxon>
        <taxon>Ceratina</taxon>
        <taxon>Zadontomerus</taxon>
    </lineage>
</organism>
<comment type="similarity">
    <text evidence="1">Belongs to the mTERF family.</text>
</comment>
<dbReference type="GO" id="GO:0061668">
    <property type="term" value="P:mitochondrial ribosome assembly"/>
    <property type="evidence" value="ECO:0007669"/>
    <property type="project" value="TreeGrafter"/>
</dbReference>
<dbReference type="PANTHER" id="PTHR13068:SF112">
    <property type="entry name" value="TRANSCRIPTION TERMINATION FACTOR 3, MITOCHONDRIAL"/>
    <property type="match status" value="1"/>
</dbReference>
<proteinExistence type="inferred from homology"/>
<dbReference type="KEGG" id="ccal:108624113"/>
<dbReference type="CTD" id="51001"/>
<evidence type="ECO:0000313" key="4">
    <source>
        <dbReference type="RefSeq" id="XP_017878677.1"/>
    </source>
</evidence>